<proteinExistence type="inferred from homology"/>
<evidence type="ECO:0000256" key="6">
    <source>
        <dbReference type="ARBA" id="ARBA00029447"/>
    </source>
</evidence>
<evidence type="ECO:0000256" key="1">
    <source>
        <dbReference type="ARBA" id="ARBA00004370"/>
    </source>
</evidence>
<dbReference type="PANTHER" id="PTHR32089">
    <property type="entry name" value="METHYL-ACCEPTING CHEMOTAXIS PROTEIN MCPB"/>
    <property type="match status" value="1"/>
</dbReference>
<dbReference type="CDD" id="cd00130">
    <property type="entry name" value="PAS"/>
    <property type="match status" value="2"/>
</dbReference>
<dbReference type="Gene3D" id="6.10.250.3200">
    <property type="match status" value="1"/>
</dbReference>
<dbReference type="InterPro" id="IPR035965">
    <property type="entry name" value="PAS-like_dom_sf"/>
</dbReference>
<dbReference type="SUPFAM" id="SSF58104">
    <property type="entry name" value="Methyl-accepting chemotaxis protein (MCP) signaling domain"/>
    <property type="match status" value="1"/>
</dbReference>
<comment type="similarity">
    <text evidence="6">Belongs to the methyl-accepting chemotaxis (MCP) protein family.</text>
</comment>
<comment type="caution">
    <text evidence="11">The sequence shown here is derived from an EMBL/GenBank/DDBJ whole genome shotgun (WGS) entry which is preliminary data.</text>
</comment>
<dbReference type="InterPro" id="IPR000700">
    <property type="entry name" value="PAS-assoc_C"/>
</dbReference>
<dbReference type="GO" id="GO:0007165">
    <property type="term" value="P:signal transduction"/>
    <property type="evidence" value="ECO:0007669"/>
    <property type="project" value="UniProtKB-KW"/>
</dbReference>
<evidence type="ECO:0000259" key="9">
    <source>
        <dbReference type="PROSITE" id="PS50112"/>
    </source>
</evidence>
<feature type="domain" description="PAC" evidence="10">
    <location>
        <begin position="213"/>
        <end position="267"/>
    </location>
</feature>
<dbReference type="AlphaFoldDB" id="A0A2V3ZLT5"/>
<reference evidence="11 12" key="2">
    <citation type="submission" date="2018-06" db="EMBL/GenBank/DDBJ databases">
        <title>Marinobactersediminissp. nov, a moderately halophilic bacterium isolated from marine solar saltern.</title>
        <authorList>
            <person name="Zhang Y."/>
        </authorList>
    </citation>
    <scope>NUCLEOTIDE SEQUENCE [LARGE SCALE GENOMIC DNA]</scope>
    <source>
        <strain evidence="11 12">F01</strain>
    </source>
</reference>
<dbReference type="NCBIfam" id="TIGR00229">
    <property type="entry name" value="sensory_box"/>
    <property type="match status" value="2"/>
</dbReference>
<evidence type="ECO:0000256" key="5">
    <source>
        <dbReference type="ARBA" id="ARBA00023224"/>
    </source>
</evidence>
<dbReference type="EMBL" id="QFWX01000002">
    <property type="protein sequence ID" value="PXX92345.1"/>
    <property type="molecule type" value="Genomic_DNA"/>
</dbReference>
<evidence type="ECO:0000256" key="4">
    <source>
        <dbReference type="ARBA" id="ARBA00023136"/>
    </source>
</evidence>
<evidence type="ECO:0000313" key="12">
    <source>
        <dbReference type="Proteomes" id="UP000253987"/>
    </source>
</evidence>
<dbReference type="GO" id="GO:0004888">
    <property type="term" value="F:transmembrane signaling receptor activity"/>
    <property type="evidence" value="ECO:0007669"/>
    <property type="project" value="InterPro"/>
</dbReference>
<reference evidence="12" key="1">
    <citation type="submission" date="2018-05" db="EMBL/GenBank/DDBJ databases">
        <authorList>
            <person name="Lu D."/>
        </authorList>
    </citation>
    <scope>NUCLEOTIDE SEQUENCE [LARGE SCALE GENOMIC DNA]</scope>
    <source>
        <strain evidence="12">F01</strain>
    </source>
</reference>
<sequence length="474" mass="52148">MHAWLPWGRKAETVSDNVESGLGGVDERSPSVIAARLAELLADVSEPFITVDANQCVLLMNESMRKRFDIGYGFVPGQSAASVLGADVAGQLVAAGDHCLTDHRGREWRCRITRLGSRLDGQHYQTLILNDLSDLPQPDPEDKLLASAARVTENAVVITDPNGKVVFVNQGFEKLAGYKLEEVRGTKPGERLQGPDTSEETRRRIRQHLDARKPFYDEILNYHKNGEPYWISLAINPIFNESGALTHFVALEADVTTTKEKGLADARRFEAIGRAAAIAEWDRDGHLIAANHYLVERLGFSSEQELLSRRLTLQKISGGDNFKQILEGHDQKNIVQLDTKAGEPVWLEMSSCAIRNFANEVRLVVSYGIDITDKRLAAQVTDQEMGEVLDSSKEISNIIKVINAIADQTNLLALNAAIEAARAGESGRGFAVVADEVRKLAKRSSDSAGEINDLVAASNKRIERLSESLSNLNE</sequence>
<keyword evidence="4" id="KW-0472">Membrane</keyword>
<evidence type="ECO:0000256" key="3">
    <source>
        <dbReference type="ARBA" id="ARBA00022989"/>
    </source>
</evidence>
<evidence type="ECO:0000256" key="7">
    <source>
        <dbReference type="PROSITE-ProRule" id="PRU00284"/>
    </source>
</evidence>
<gene>
    <name evidence="11" type="ORF">DIT71_03870</name>
</gene>
<dbReference type="InterPro" id="IPR004089">
    <property type="entry name" value="MCPsignal_dom"/>
</dbReference>
<evidence type="ECO:0000259" key="8">
    <source>
        <dbReference type="PROSITE" id="PS50111"/>
    </source>
</evidence>
<dbReference type="Proteomes" id="UP000253987">
    <property type="component" value="Unassembled WGS sequence"/>
</dbReference>
<dbReference type="SMART" id="SM00091">
    <property type="entry name" value="PAS"/>
    <property type="match status" value="3"/>
</dbReference>
<dbReference type="PROSITE" id="PS50111">
    <property type="entry name" value="CHEMOTAXIS_TRANSDUC_2"/>
    <property type="match status" value="1"/>
</dbReference>
<accession>A0A2V3ZLT5</accession>
<dbReference type="InterPro" id="IPR004090">
    <property type="entry name" value="Chemotax_Me-accpt_rcpt"/>
</dbReference>
<dbReference type="InterPro" id="IPR001610">
    <property type="entry name" value="PAC"/>
</dbReference>
<dbReference type="PROSITE" id="PS50112">
    <property type="entry name" value="PAS"/>
    <property type="match status" value="1"/>
</dbReference>
<dbReference type="GO" id="GO:0006935">
    <property type="term" value="P:chemotaxis"/>
    <property type="evidence" value="ECO:0007669"/>
    <property type="project" value="InterPro"/>
</dbReference>
<dbReference type="PANTHER" id="PTHR32089:SF112">
    <property type="entry name" value="LYSOZYME-LIKE PROTEIN-RELATED"/>
    <property type="match status" value="1"/>
</dbReference>
<organism evidence="11 12">
    <name type="scientific">Marinobacter vulgaris</name>
    <dbReference type="NCBI Taxonomy" id="1928331"/>
    <lineage>
        <taxon>Bacteria</taxon>
        <taxon>Pseudomonadati</taxon>
        <taxon>Pseudomonadota</taxon>
        <taxon>Gammaproteobacteria</taxon>
        <taxon>Pseudomonadales</taxon>
        <taxon>Marinobacteraceae</taxon>
        <taxon>Marinobacter</taxon>
    </lineage>
</organism>
<dbReference type="GO" id="GO:0016020">
    <property type="term" value="C:membrane"/>
    <property type="evidence" value="ECO:0007669"/>
    <property type="project" value="UniProtKB-SubCell"/>
</dbReference>
<dbReference type="PRINTS" id="PR00260">
    <property type="entry name" value="CHEMTRNSDUCR"/>
</dbReference>
<keyword evidence="3" id="KW-1133">Transmembrane helix</keyword>
<feature type="domain" description="PAC" evidence="10">
    <location>
        <begin position="331"/>
        <end position="383"/>
    </location>
</feature>
<dbReference type="OrthoDB" id="7991996at2"/>
<dbReference type="SMART" id="SM00086">
    <property type="entry name" value="PAC"/>
    <property type="match status" value="2"/>
</dbReference>
<evidence type="ECO:0000313" key="11">
    <source>
        <dbReference type="EMBL" id="PXX92345.1"/>
    </source>
</evidence>
<dbReference type="PROSITE" id="PS50113">
    <property type="entry name" value="PAC"/>
    <property type="match status" value="2"/>
</dbReference>
<keyword evidence="12" id="KW-1185">Reference proteome</keyword>
<dbReference type="InterPro" id="IPR000014">
    <property type="entry name" value="PAS"/>
</dbReference>
<evidence type="ECO:0000256" key="2">
    <source>
        <dbReference type="ARBA" id="ARBA00022692"/>
    </source>
</evidence>
<dbReference type="SMART" id="SM00283">
    <property type="entry name" value="MA"/>
    <property type="match status" value="1"/>
</dbReference>
<comment type="subcellular location">
    <subcellularLocation>
        <location evidence="1">Membrane</location>
    </subcellularLocation>
</comment>
<keyword evidence="5 7" id="KW-0807">Transducer</keyword>
<feature type="domain" description="PAS" evidence="9">
    <location>
        <begin position="141"/>
        <end position="212"/>
    </location>
</feature>
<evidence type="ECO:0000259" key="10">
    <source>
        <dbReference type="PROSITE" id="PS50113"/>
    </source>
</evidence>
<name>A0A2V3ZLT5_9GAMM</name>
<dbReference type="Pfam" id="PF00015">
    <property type="entry name" value="MCPsignal"/>
    <property type="match status" value="1"/>
</dbReference>
<feature type="domain" description="Methyl-accepting transducer" evidence="8">
    <location>
        <begin position="383"/>
        <end position="474"/>
    </location>
</feature>
<protein>
    <submittedName>
        <fullName evidence="11">Diguanylate cyclase</fullName>
    </submittedName>
</protein>
<dbReference type="Pfam" id="PF13426">
    <property type="entry name" value="PAS_9"/>
    <property type="match status" value="2"/>
</dbReference>
<dbReference type="SUPFAM" id="SSF55785">
    <property type="entry name" value="PYP-like sensor domain (PAS domain)"/>
    <property type="match status" value="2"/>
</dbReference>
<keyword evidence="2" id="KW-0812">Transmembrane</keyword>
<dbReference type="Gene3D" id="3.30.450.20">
    <property type="entry name" value="PAS domain"/>
    <property type="match status" value="2"/>
</dbReference>